<evidence type="ECO:0000313" key="10">
    <source>
        <dbReference type="WBParaSite" id="SBAD_0000055201-mRNA-1"/>
    </source>
</evidence>
<keyword evidence="4" id="KW-0914">Notch signaling pathway</keyword>
<evidence type="ECO:0000256" key="3">
    <source>
        <dbReference type="ARBA" id="ARBA00022692"/>
    </source>
</evidence>
<feature type="transmembrane region" description="Helical" evidence="7">
    <location>
        <begin position="21"/>
        <end position="47"/>
    </location>
</feature>
<comment type="subcellular location">
    <subcellularLocation>
        <location evidence="1">Membrane</location>
        <topology evidence="1">Multi-pass membrane protein</topology>
    </subcellularLocation>
</comment>
<dbReference type="GO" id="GO:0016020">
    <property type="term" value="C:membrane"/>
    <property type="evidence" value="ECO:0007669"/>
    <property type="project" value="UniProtKB-SubCell"/>
</dbReference>
<dbReference type="Pfam" id="PF06105">
    <property type="entry name" value="Aph-1"/>
    <property type="match status" value="1"/>
</dbReference>
<reference evidence="8 9" key="2">
    <citation type="submission" date="2018-11" db="EMBL/GenBank/DDBJ databases">
        <authorList>
            <consortium name="Pathogen Informatics"/>
        </authorList>
    </citation>
    <scope>NUCLEOTIDE SEQUENCE [LARGE SCALE GENOMIC DNA]</scope>
</reference>
<name>A0A183IA86_9BILA</name>
<dbReference type="Proteomes" id="UP000270296">
    <property type="component" value="Unassembled WGS sequence"/>
</dbReference>
<feature type="transmembrane region" description="Helical" evidence="7">
    <location>
        <begin position="148"/>
        <end position="168"/>
    </location>
</feature>
<evidence type="ECO:0000256" key="1">
    <source>
        <dbReference type="ARBA" id="ARBA00004141"/>
    </source>
</evidence>
<feature type="transmembrane region" description="Helical" evidence="7">
    <location>
        <begin position="53"/>
        <end position="74"/>
    </location>
</feature>
<organism evidence="10">
    <name type="scientific">Soboliphyme baturini</name>
    <dbReference type="NCBI Taxonomy" id="241478"/>
    <lineage>
        <taxon>Eukaryota</taxon>
        <taxon>Metazoa</taxon>
        <taxon>Ecdysozoa</taxon>
        <taxon>Nematoda</taxon>
        <taxon>Enoplea</taxon>
        <taxon>Dorylaimia</taxon>
        <taxon>Dioctophymatida</taxon>
        <taxon>Dioctophymatoidea</taxon>
        <taxon>Soboliphymatidae</taxon>
        <taxon>Soboliphyme</taxon>
    </lineage>
</organism>
<evidence type="ECO:0000256" key="4">
    <source>
        <dbReference type="ARBA" id="ARBA00022976"/>
    </source>
</evidence>
<evidence type="ECO:0000256" key="7">
    <source>
        <dbReference type="SAM" id="Phobius"/>
    </source>
</evidence>
<gene>
    <name evidence="8" type="ORF">SBAD_LOCUS530</name>
</gene>
<proteinExistence type="inferred from homology"/>
<dbReference type="OrthoDB" id="6507463at2759"/>
<reference evidence="10" key="1">
    <citation type="submission" date="2016-06" db="UniProtKB">
        <authorList>
            <consortium name="WormBaseParasite"/>
        </authorList>
    </citation>
    <scope>IDENTIFICATION</scope>
</reference>
<dbReference type="GO" id="GO:0016485">
    <property type="term" value="P:protein processing"/>
    <property type="evidence" value="ECO:0007669"/>
    <property type="project" value="InterPro"/>
</dbReference>
<sequence>MMIAFGPPLAVFLFIVVSDSLRIILFVGGAFFWLLSVLVTSLLWYVIKPLQNSIVSLILLIVFEELFRFVYYFVIRKAESGIEKITTSGHSVAVQVHSLKHSRHAVALVCGLGFGVMCGAVLLINVLADSWGPGTVGLPASMDLIHNTGTYLLFLTSVVVSKTGILAYPQFYARLIICDHLRVFEVPKIMLICYLWCRA</sequence>
<evidence type="ECO:0000256" key="2">
    <source>
        <dbReference type="ARBA" id="ARBA00005577"/>
    </source>
</evidence>
<dbReference type="WBParaSite" id="SBAD_0000055201-mRNA-1">
    <property type="protein sequence ID" value="SBAD_0000055201-mRNA-1"/>
    <property type="gene ID" value="SBAD_0000055201"/>
</dbReference>
<dbReference type="InterPro" id="IPR009294">
    <property type="entry name" value="Aph-1"/>
</dbReference>
<keyword evidence="5 7" id="KW-1133">Transmembrane helix</keyword>
<comment type="similarity">
    <text evidence="2">Belongs to the APH-1 family.</text>
</comment>
<keyword evidence="3 7" id="KW-0812">Transmembrane</keyword>
<dbReference type="GO" id="GO:0007219">
    <property type="term" value="P:Notch signaling pathway"/>
    <property type="evidence" value="ECO:0007669"/>
    <property type="project" value="UniProtKB-KW"/>
</dbReference>
<feature type="transmembrane region" description="Helical" evidence="7">
    <location>
        <begin position="105"/>
        <end position="128"/>
    </location>
</feature>
<protein>
    <submittedName>
        <fullName evidence="10">Gamma-secretase subunit Aph-1</fullName>
    </submittedName>
</protein>
<evidence type="ECO:0000256" key="6">
    <source>
        <dbReference type="ARBA" id="ARBA00023136"/>
    </source>
</evidence>
<dbReference type="EMBL" id="UZAM01001622">
    <property type="protein sequence ID" value="VDO84686.1"/>
    <property type="molecule type" value="Genomic_DNA"/>
</dbReference>
<dbReference type="PANTHER" id="PTHR12889">
    <property type="entry name" value="GAMMA-SECRETASE SUBUNIT APH-1"/>
    <property type="match status" value="1"/>
</dbReference>
<keyword evidence="9" id="KW-1185">Reference proteome</keyword>
<accession>A0A183IA86</accession>
<evidence type="ECO:0000313" key="9">
    <source>
        <dbReference type="Proteomes" id="UP000270296"/>
    </source>
</evidence>
<dbReference type="AlphaFoldDB" id="A0A183IA86"/>
<evidence type="ECO:0000256" key="5">
    <source>
        <dbReference type="ARBA" id="ARBA00022989"/>
    </source>
</evidence>
<keyword evidence="6 7" id="KW-0472">Membrane</keyword>
<evidence type="ECO:0000313" key="8">
    <source>
        <dbReference type="EMBL" id="VDO84686.1"/>
    </source>
</evidence>